<gene>
    <name evidence="1" type="ORF">L2E82_27009</name>
</gene>
<sequence>MAHSSPGTSDCCQKKHEENYVQKSSTSNSVCWGGGLVAYSKSNLQNSPKIDELPESGNQRTTKGYVSQYCMIASLLFYKSFVTMTCLLKCLAGILLIGTTFHLS</sequence>
<proteinExistence type="predicted"/>
<name>A0ACB9CS24_CICIN</name>
<accession>A0ACB9CS24</accession>
<keyword evidence="2" id="KW-1185">Reference proteome</keyword>
<protein>
    <submittedName>
        <fullName evidence="1">Uncharacterized protein</fullName>
    </submittedName>
</protein>
<organism evidence="1 2">
    <name type="scientific">Cichorium intybus</name>
    <name type="common">Chicory</name>
    <dbReference type="NCBI Taxonomy" id="13427"/>
    <lineage>
        <taxon>Eukaryota</taxon>
        <taxon>Viridiplantae</taxon>
        <taxon>Streptophyta</taxon>
        <taxon>Embryophyta</taxon>
        <taxon>Tracheophyta</taxon>
        <taxon>Spermatophyta</taxon>
        <taxon>Magnoliopsida</taxon>
        <taxon>eudicotyledons</taxon>
        <taxon>Gunneridae</taxon>
        <taxon>Pentapetalae</taxon>
        <taxon>asterids</taxon>
        <taxon>campanulids</taxon>
        <taxon>Asterales</taxon>
        <taxon>Asteraceae</taxon>
        <taxon>Cichorioideae</taxon>
        <taxon>Cichorieae</taxon>
        <taxon>Cichoriinae</taxon>
        <taxon>Cichorium</taxon>
    </lineage>
</organism>
<reference evidence="2" key="1">
    <citation type="journal article" date="2022" name="Mol. Ecol. Resour.">
        <title>The genomes of chicory, endive, great burdock and yacon provide insights into Asteraceae palaeo-polyploidization history and plant inulin production.</title>
        <authorList>
            <person name="Fan W."/>
            <person name="Wang S."/>
            <person name="Wang H."/>
            <person name="Wang A."/>
            <person name="Jiang F."/>
            <person name="Liu H."/>
            <person name="Zhao H."/>
            <person name="Xu D."/>
            <person name="Zhang Y."/>
        </authorList>
    </citation>
    <scope>NUCLEOTIDE SEQUENCE [LARGE SCALE GENOMIC DNA]</scope>
    <source>
        <strain evidence="2">cv. Punajuju</strain>
    </source>
</reference>
<reference evidence="1 2" key="2">
    <citation type="journal article" date="2022" name="Mol. Ecol. Resour.">
        <title>The genomes of chicory, endive, great burdock and yacon provide insights into Asteraceae paleo-polyploidization history and plant inulin production.</title>
        <authorList>
            <person name="Fan W."/>
            <person name="Wang S."/>
            <person name="Wang H."/>
            <person name="Wang A."/>
            <person name="Jiang F."/>
            <person name="Liu H."/>
            <person name="Zhao H."/>
            <person name="Xu D."/>
            <person name="Zhang Y."/>
        </authorList>
    </citation>
    <scope>NUCLEOTIDE SEQUENCE [LARGE SCALE GENOMIC DNA]</scope>
    <source>
        <strain evidence="2">cv. Punajuju</strain>
        <tissue evidence="1">Leaves</tissue>
    </source>
</reference>
<dbReference type="EMBL" id="CM042013">
    <property type="protein sequence ID" value="KAI3737016.1"/>
    <property type="molecule type" value="Genomic_DNA"/>
</dbReference>
<evidence type="ECO:0000313" key="2">
    <source>
        <dbReference type="Proteomes" id="UP001055811"/>
    </source>
</evidence>
<dbReference type="Proteomes" id="UP001055811">
    <property type="component" value="Linkage Group LG05"/>
</dbReference>
<comment type="caution">
    <text evidence="1">The sequence shown here is derived from an EMBL/GenBank/DDBJ whole genome shotgun (WGS) entry which is preliminary data.</text>
</comment>
<evidence type="ECO:0000313" key="1">
    <source>
        <dbReference type="EMBL" id="KAI3737016.1"/>
    </source>
</evidence>